<reference evidence="1 2" key="1">
    <citation type="journal article" date="2009" name="Science">
        <title>Green evolution and dynamic adaptations revealed by genomes of the marine picoeukaryotes Micromonas.</title>
        <authorList>
            <person name="Worden A.Z."/>
            <person name="Lee J.H."/>
            <person name="Mock T."/>
            <person name="Rouze P."/>
            <person name="Simmons M.P."/>
            <person name="Aerts A.L."/>
            <person name="Allen A.E."/>
            <person name="Cuvelier M.L."/>
            <person name="Derelle E."/>
            <person name="Everett M.V."/>
            <person name="Foulon E."/>
            <person name="Grimwood J."/>
            <person name="Gundlach H."/>
            <person name="Henrissat B."/>
            <person name="Napoli C."/>
            <person name="McDonald S.M."/>
            <person name="Parker M.S."/>
            <person name="Rombauts S."/>
            <person name="Salamov A."/>
            <person name="Von Dassow P."/>
            <person name="Badger J.H."/>
            <person name="Coutinho P.M."/>
            <person name="Demir E."/>
            <person name="Dubchak I."/>
            <person name="Gentemann C."/>
            <person name="Eikrem W."/>
            <person name="Gready J.E."/>
            <person name="John U."/>
            <person name="Lanier W."/>
            <person name="Lindquist E.A."/>
            <person name="Lucas S."/>
            <person name="Mayer K.F."/>
            <person name="Moreau H."/>
            <person name="Not F."/>
            <person name="Otillar R."/>
            <person name="Panaud O."/>
            <person name="Pangilinan J."/>
            <person name="Paulsen I."/>
            <person name="Piegu B."/>
            <person name="Poliakov A."/>
            <person name="Robbens S."/>
            <person name="Schmutz J."/>
            <person name="Toulza E."/>
            <person name="Wyss T."/>
            <person name="Zelensky A."/>
            <person name="Zhou K."/>
            <person name="Armbrust E.V."/>
            <person name="Bhattacharya D."/>
            <person name="Goodenough U.W."/>
            <person name="Van de Peer Y."/>
            <person name="Grigoriev I.V."/>
        </authorList>
    </citation>
    <scope>NUCLEOTIDE SEQUENCE [LARGE SCALE GENOMIC DNA]</scope>
    <source>
        <strain evidence="1 2">CCMP1545</strain>
    </source>
</reference>
<gene>
    <name evidence="1" type="ORF">MICPUCDRAFT_65060</name>
</gene>
<evidence type="ECO:0000313" key="1">
    <source>
        <dbReference type="EMBL" id="EEH59548.1"/>
    </source>
</evidence>
<dbReference type="GeneID" id="9681797"/>
<name>C1MLI4_MICPC</name>
<protein>
    <submittedName>
        <fullName evidence="1">Predicted protein</fullName>
    </submittedName>
</protein>
<sequence length="97" mass="11087">MIAVHVVYVRTACVYTYEGTRIDRSFAPICYPVARHSSHLFSSFETSVSYLVCTARALQTEGTRDSLPFHPDHRSREAISRFRFDRTRSSARAVWGA</sequence>
<evidence type="ECO:0000313" key="2">
    <source>
        <dbReference type="Proteomes" id="UP000001876"/>
    </source>
</evidence>
<dbReference type="RefSeq" id="XP_003056172.1">
    <property type="nucleotide sequence ID" value="XM_003056126.1"/>
</dbReference>
<dbReference type="EMBL" id="GG663736">
    <property type="protein sequence ID" value="EEH59548.1"/>
    <property type="molecule type" value="Genomic_DNA"/>
</dbReference>
<dbReference type="KEGG" id="mpp:MICPUCDRAFT_65060"/>
<proteinExistence type="predicted"/>
<accession>C1MLI4</accession>
<dbReference type="AlphaFoldDB" id="C1MLI4"/>
<dbReference type="Proteomes" id="UP000001876">
    <property type="component" value="Unassembled WGS sequence"/>
</dbReference>
<organism evidence="2">
    <name type="scientific">Micromonas pusilla (strain CCMP1545)</name>
    <name type="common">Picoplanktonic green alga</name>
    <dbReference type="NCBI Taxonomy" id="564608"/>
    <lineage>
        <taxon>Eukaryota</taxon>
        <taxon>Viridiplantae</taxon>
        <taxon>Chlorophyta</taxon>
        <taxon>Mamiellophyceae</taxon>
        <taxon>Mamiellales</taxon>
        <taxon>Mamiellaceae</taxon>
        <taxon>Micromonas</taxon>
    </lineage>
</organism>
<keyword evidence="2" id="KW-1185">Reference proteome</keyword>